<evidence type="ECO:0000256" key="3">
    <source>
        <dbReference type="PROSITE-ProRule" id="PRU00169"/>
    </source>
</evidence>
<evidence type="ECO:0000313" key="6">
    <source>
        <dbReference type="EMBL" id="KSV57961.1"/>
    </source>
</evidence>
<dbReference type="PROSITE" id="PS50110">
    <property type="entry name" value="RESPONSE_REGULATORY"/>
    <property type="match status" value="1"/>
</dbReference>
<dbReference type="SUPFAM" id="SSF52172">
    <property type="entry name" value="CheY-like"/>
    <property type="match status" value="1"/>
</dbReference>
<proteinExistence type="predicted"/>
<evidence type="ECO:0000256" key="2">
    <source>
        <dbReference type="ARBA" id="ARBA00024867"/>
    </source>
</evidence>
<dbReference type="Gene3D" id="2.40.50.1020">
    <property type="entry name" value="LytTr DNA-binding domain"/>
    <property type="match status" value="1"/>
</dbReference>
<protein>
    <recommendedName>
        <fullName evidence="1">Stage 0 sporulation protein A homolog</fullName>
    </recommendedName>
</protein>
<dbReference type="AlphaFoldDB" id="A0A0V8QD33"/>
<dbReference type="Pfam" id="PF00072">
    <property type="entry name" value="Response_reg"/>
    <property type="match status" value="1"/>
</dbReference>
<dbReference type="PANTHER" id="PTHR37299:SF1">
    <property type="entry name" value="STAGE 0 SPORULATION PROTEIN A HOMOLOG"/>
    <property type="match status" value="1"/>
</dbReference>
<dbReference type="STRING" id="290052.ASU35_14640"/>
<feature type="domain" description="HTH LytTR-type" evidence="5">
    <location>
        <begin position="115"/>
        <end position="216"/>
    </location>
</feature>
<dbReference type="InterPro" id="IPR007492">
    <property type="entry name" value="LytTR_DNA-bd_dom"/>
</dbReference>
<dbReference type="GO" id="GO:0003677">
    <property type="term" value="F:DNA binding"/>
    <property type="evidence" value="ECO:0007669"/>
    <property type="project" value="InterPro"/>
</dbReference>
<organism evidence="6 7">
    <name type="scientific">Acetivibrio ethanolgignens</name>
    <dbReference type="NCBI Taxonomy" id="290052"/>
    <lineage>
        <taxon>Bacteria</taxon>
        <taxon>Bacillati</taxon>
        <taxon>Bacillota</taxon>
        <taxon>Clostridia</taxon>
        <taxon>Eubacteriales</taxon>
        <taxon>Oscillospiraceae</taxon>
        <taxon>Acetivibrio</taxon>
    </lineage>
</organism>
<dbReference type="EMBL" id="LNAM01000192">
    <property type="protein sequence ID" value="KSV57961.1"/>
    <property type="molecule type" value="Genomic_DNA"/>
</dbReference>
<gene>
    <name evidence="6" type="ORF">ASU35_14640</name>
</gene>
<dbReference type="SMART" id="SM00850">
    <property type="entry name" value="LytTR"/>
    <property type="match status" value="1"/>
</dbReference>
<sequence>MIADYTECFFEERQMEASVDAFGSMEDLLNSDNSYELYLLDVMMPGISGIDGAGSLRKKVKNPVIVFITSSLESAVEGYRVNASGFILKPVEKERFEETMDRVLEQKLGQRKKFISLTYNRVPLKLQLERVAYFENRLHRVYVMLTDGEVLSVGQKLSQIQENLESDGMFLRCHQSYLVNLEQVEEMMNSCFRLKGGIMIPISRNFYKQSKNAYYHYRLKETL</sequence>
<dbReference type="InterPro" id="IPR011006">
    <property type="entry name" value="CheY-like_superfamily"/>
</dbReference>
<keyword evidence="3" id="KW-0597">Phosphoprotein</keyword>
<feature type="modified residue" description="4-aspartylphosphate" evidence="3">
    <location>
        <position position="41"/>
    </location>
</feature>
<keyword evidence="7" id="KW-1185">Reference proteome</keyword>
<dbReference type="Pfam" id="PF04397">
    <property type="entry name" value="LytTR"/>
    <property type="match status" value="1"/>
</dbReference>
<name>A0A0V8QD33_9FIRM</name>
<dbReference type="Proteomes" id="UP000054874">
    <property type="component" value="Unassembled WGS sequence"/>
</dbReference>
<dbReference type="SMART" id="SM00448">
    <property type="entry name" value="REC"/>
    <property type="match status" value="1"/>
</dbReference>
<comment type="caution">
    <text evidence="6">The sequence shown here is derived from an EMBL/GenBank/DDBJ whole genome shotgun (WGS) entry which is preliminary data.</text>
</comment>
<evidence type="ECO:0000313" key="7">
    <source>
        <dbReference type="Proteomes" id="UP000054874"/>
    </source>
</evidence>
<evidence type="ECO:0000259" key="4">
    <source>
        <dbReference type="PROSITE" id="PS50110"/>
    </source>
</evidence>
<dbReference type="GO" id="GO:0000156">
    <property type="term" value="F:phosphorelay response regulator activity"/>
    <property type="evidence" value="ECO:0007669"/>
    <property type="project" value="InterPro"/>
</dbReference>
<comment type="function">
    <text evidence="2">May play the central regulatory role in sporulation. It may be an element of the effector pathway responsible for the activation of sporulation genes in response to nutritional stress. Spo0A may act in concert with spo0H (a sigma factor) to control the expression of some genes that are critical to the sporulation process.</text>
</comment>
<feature type="domain" description="Response regulatory" evidence="4">
    <location>
        <begin position="1"/>
        <end position="104"/>
    </location>
</feature>
<dbReference type="InterPro" id="IPR046947">
    <property type="entry name" value="LytR-like"/>
</dbReference>
<dbReference type="InterPro" id="IPR001789">
    <property type="entry name" value="Sig_transdc_resp-reg_receiver"/>
</dbReference>
<reference evidence="6 7" key="1">
    <citation type="submission" date="2015-11" db="EMBL/GenBank/DDBJ databases">
        <title>Butyribacter intestini gen. nov., sp. nov., a butyric acid-producing bacterium of the family Lachnospiraceae isolated from the human faeces.</title>
        <authorList>
            <person name="Zou Y."/>
            <person name="Xue W."/>
            <person name="Luo G."/>
            <person name="Lv M."/>
        </authorList>
    </citation>
    <scope>NUCLEOTIDE SEQUENCE [LARGE SCALE GENOMIC DNA]</scope>
    <source>
        <strain evidence="6 7">ACET-33324</strain>
    </source>
</reference>
<dbReference type="Gene3D" id="3.40.50.2300">
    <property type="match status" value="1"/>
</dbReference>
<dbReference type="PROSITE" id="PS50930">
    <property type="entry name" value="HTH_LYTTR"/>
    <property type="match status" value="1"/>
</dbReference>
<dbReference type="PANTHER" id="PTHR37299">
    <property type="entry name" value="TRANSCRIPTIONAL REGULATOR-RELATED"/>
    <property type="match status" value="1"/>
</dbReference>
<evidence type="ECO:0000256" key="1">
    <source>
        <dbReference type="ARBA" id="ARBA00018672"/>
    </source>
</evidence>
<evidence type="ECO:0000259" key="5">
    <source>
        <dbReference type="PROSITE" id="PS50930"/>
    </source>
</evidence>
<accession>A0A0V8QD33</accession>